<organism evidence="2 3">
    <name type="scientific">Vibrio parahaemolyticus</name>
    <dbReference type="NCBI Taxonomy" id="670"/>
    <lineage>
        <taxon>Bacteria</taxon>
        <taxon>Pseudomonadati</taxon>
        <taxon>Pseudomonadota</taxon>
        <taxon>Gammaproteobacteria</taxon>
        <taxon>Vibrionales</taxon>
        <taxon>Vibrionaceae</taxon>
        <taxon>Vibrio</taxon>
    </lineage>
</organism>
<accession>A0AAW8Q9S2</accession>
<dbReference type="PANTHER" id="PTHR35811">
    <property type="entry name" value="SLR1870 PROTEIN"/>
    <property type="match status" value="1"/>
</dbReference>
<sequence>MKKENFNIAVYIDMENVCGIDFSLENIMKSLMKSDGENVNYIFAIKSAYGNQLTMNKVFKKSVVEHNFNIIDTPHIANQKNRADLLMSLDAFETLYLDTPKIDRYCFMTSDSDFTVIGDRLRKFGREVWLACRKADKDRVILSKSFDNMLFLEDYAETTTKKLADPVEALFAEALGYIDVGKLPMNVSVVNDKMKQLDPSFDVSKTSYKRFNNLVERMQSKGYVQYKFDNRSNRITEINVA</sequence>
<comment type="caution">
    <text evidence="2">The sequence shown here is derived from an EMBL/GenBank/DDBJ whole genome shotgun (WGS) entry which is preliminary data.</text>
</comment>
<gene>
    <name evidence="2" type="ORF">QX249_27890</name>
</gene>
<dbReference type="Gene3D" id="3.40.50.1010">
    <property type="entry name" value="5'-nuclease"/>
    <property type="match status" value="1"/>
</dbReference>
<dbReference type="RefSeq" id="WP_049535835.1">
    <property type="nucleotide sequence ID" value="NZ_CP034285.1"/>
</dbReference>
<evidence type="ECO:0000313" key="3">
    <source>
        <dbReference type="Proteomes" id="UP001253193"/>
    </source>
</evidence>
<protein>
    <submittedName>
        <fullName evidence="2">NYN domain-containing protein</fullName>
    </submittedName>
</protein>
<evidence type="ECO:0000313" key="2">
    <source>
        <dbReference type="EMBL" id="MDS1824444.1"/>
    </source>
</evidence>
<reference evidence="2" key="1">
    <citation type="submission" date="2023-06" db="EMBL/GenBank/DDBJ databases">
        <title>Genomic Diversity of Vibrio spp. and Metagenomic Analysis of Pathogens in Florida Gulf Coastal Waters Following Hurricane Ian.</title>
        <authorList>
            <person name="Brumfield K.D."/>
        </authorList>
    </citation>
    <scope>NUCLEOTIDE SEQUENCE</scope>
    <source>
        <strain evidence="2">WBS2B-138</strain>
    </source>
</reference>
<dbReference type="GO" id="GO:0004540">
    <property type="term" value="F:RNA nuclease activity"/>
    <property type="evidence" value="ECO:0007669"/>
    <property type="project" value="InterPro"/>
</dbReference>
<dbReference type="AlphaFoldDB" id="A0AAW8Q9S2"/>
<evidence type="ECO:0000259" key="1">
    <source>
        <dbReference type="Pfam" id="PF01936"/>
    </source>
</evidence>
<dbReference type="InterPro" id="IPR021139">
    <property type="entry name" value="NYN"/>
</dbReference>
<dbReference type="PANTHER" id="PTHR35811:SF1">
    <property type="entry name" value="HTH OST-TYPE DOMAIN-CONTAINING PROTEIN"/>
    <property type="match status" value="1"/>
</dbReference>
<name>A0AAW8Q9S2_VIBPH</name>
<dbReference type="Pfam" id="PF01936">
    <property type="entry name" value="NYN"/>
    <property type="match status" value="1"/>
</dbReference>
<dbReference type="Proteomes" id="UP001253193">
    <property type="component" value="Unassembled WGS sequence"/>
</dbReference>
<feature type="domain" description="NYN" evidence="1">
    <location>
        <begin position="7"/>
        <end position="138"/>
    </location>
</feature>
<proteinExistence type="predicted"/>
<dbReference type="EMBL" id="JAUHGG010000025">
    <property type="protein sequence ID" value="MDS1824444.1"/>
    <property type="molecule type" value="Genomic_DNA"/>
</dbReference>